<evidence type="ECO:0000313" key="3">
    <source>
        <dbReference type="EMBL" id="GGP01287.1"/>
    </source>
</evidence>
<reference evidence="3" key="2">
    <citation type="submission" date="2020-09" db="EMBL/GenBank/DDBJ databases">
        <authorList>
            <person name="Sun Q."/>
            <person name="Zhou Y."/>
        </authorList>
    </citation>
    <scope>NUCLEOTIDE SEQUENCE</scope>
    <source>
        <strain evidence="3">CGMCC 4.7201</strain>
    </source>
</reference>
<organism evidence="3 4">
    <name type="scientific">Wenjunlia tyrosinilytica</name>
    <dbReference type="NCBI Taxonomy" id="1544741"/>
    <lineage>
        <taxon>Bacteria</taxon>
        <taxon>Bacillati</taxon>
        <taxon>Actinomycetota</taxon>
        <taxon>Actinomycetes</taxon>
        <taxon>Kitasatosporales</taxon>
        <taxon>Streptomycetaceae</taxon>
        <taxon>Wenjunlia</taxon>
    </lineage>
</organism>
<evidence type="ECO:0000256" key="1">
    <source>
        <dbReference type="SAM" id="MobiDB-lite"/>
    </source>
</evidence>
<gene>
    <name evidence="3" type="ORF">GCM10012280_71830</name>
</gene>
<feature type="compositionally biased region" description="Low complexity" evidence="1">
    <location>
        <begin position="47"/>
        <end position="62"/>
    </location>
</feature>
<comment type="caution">
    <text evidence="3">The sequence shown here is derived from an EMBL/GenBank/DDBJ whole genome shotgun (WGS) entry which is preliminary data.</text>
</comment>
<name>A0A918E2Z4_9ACTN</name>
<proteinExistence type="predicted"/>
<evidence type="ECO:0000313" key="4">
    <source>
        <dbReference type="Proteomes" id="UP000641932"/>
    </source>
</evidence>
<dbReference type="Proteomes" id="UP000641932">
    <property type="component" value="Unassembled WGS sequence"/>
</dbReference>
<feature type="signal peptide" evidence="2">
    <location>
        <begin position="1"/>
        <end position="19"/>
    </location>
</feature>
<dbReference type="AlphaFoldDB" id="A0A918E2Z4"/>
<protein>
    <submittedName>
        <fullName evidence="3">Uncharacterized protein</fullName>
    </submittedName>
</protein>
<accession>A0A918E2Z4</accession>
<feature type="chain" id="PRO_5037064696" evidence="2">
    <location>
        <begin position="20"/>
        <end position="81"/>
    </location>
</feature>
<keyword evidence="2" id="KW-0732">Signal</keyword>
<keyword evidence="4" id="KW-1185">Reference proteome</keyword>
<feature type="region of interest" description="Disordered" evidence="1">
    <location>
        <begin position="47"/>
        <end position="67"/>
    </location>
</feature>
<dbReference type="RefSeq" id="WP_189136025.1">
    <property type="nucleotide sequence ID" value="NZ_BMMS01000096.1"/>
</dbReference>
<sequence>MSPNLLVLAMTAPGTAASAALAVAAWRHRGEHDAALAVVAAVLTRDTGADDGPPTPDGGMPTVAPADRGADVITFPLRRAV</sequence>
<reference evidence="3" key="1">
    <citation type="journal article" date="2014" name="Int. J. Syst. Evol. Microbiol.">
        <title>Complete genome sequence of Corynebacterium casei LMG S-19264T (=DSM 44701T), isolated from a smear-ripened cheese.</title>
        <authorList>
            <consortium name="US DOE Joint Genome Institute (JGI-PGF)"/>
            <person name="Walter F."/>
            <person name="Albersmeier A."/>
            <person name="Kalinowski J."/>
            <person name="Ruckert C."/>
        </authorList>
    </citation>
    <scope>NUCLEOTIDE SEQUENCE</scope>
    <source>
        <strain evidence="3">CGMCC 4.7201</strain>
    </source>
</reference>
<evidence type="ECO:0000256" key="2">
    <source>
        <dbReference type="SAM" id="SignalP"/>
    </source>
</evidence>
<dbReference type="EMBL" id="BMMS01000096">
    <property type="protein sequence ID" value="GGP01287.1"/>
    <property type="molecule type" value="Genomic_DNA"/>
</dbReference>